<dbReference type="OrthoDB" id="5570480at2"/>
<dbReference type="EMBL" id="FMWO01000102">
    <property type="protein sequence ID" value="SCZ87089.1"/>
    <property type="molecule type" value="Genomic_DNA"/>
</dbReference>
<reference evidence="1 2" key="1">
    <citation type="submission" date="2016-10" db="EMBL/GenBank/DDBJ databases">
        <authorList>
            <person name="de Groot N.N."/>
        </authorList>
    </citation>
    <scope>NUCLEOTIDE SEQUENCE [LARGE SCALE GENOMIC DNA]</scope>
    <source>
        <strain evidence="1">1</strain>
    </source>
</reference>
<evidence type="ECO:0000313" key="2">
    <source>
        <dbReference type="Proteomes" id="UP000198729"/>
    </source>
</evidence>
<evidence type="ECO:0008006" key="3">
    <source>
        <dbReference type="Google" id="ProtNLM"/>
    </source>
</evidence>
<evidence type="ECO:0000313" key="1">
    <source>
        <dbReference type="EMBL" id="SCZ87089.1"/>
    </source>
</evidence>
<accession>A0A1G5SL42</accession>
<keyword evidence="2" id="KW-1185">Reference proteome</keyword>
<proteinExistence type="predicted"/>
<dbReference type="AlphaFoldDB" id="A0A1G5SL42"/>
<dbReference type="RefSeq" id="WP_090288495.1">
    <property type="nucleotide sequence ID" value="NZ_FMWO01000102.1"/>
</dbReference>
<name>A0A1G5SL42_9PROT</name>
<dbReference type="NCBIfam" id="NF047593">
    <property type="entry name" value="IS66_ISAeme5_TnpA"/>
    <property type="match status" value="1"/>
</dbReference>
<organism evidence="1 2">
    <name type="scientific">Nitrosomonas mobilis</name>
    <dbReference type="NCBI Taxonomy" id="51642"/>
    <lineage>
        <taxon>Bacteria</taxon>
        <taxon>Pseudomonadati</taxon>
        <taxon>Pseudomonadota</taxon>
        <taxon>Betaproteobacteria</taxon>
        <taxon>Nitrosomonadales</taxon>
        <taxon>Nitrosomonadaceae</taxon>
        <taxon>Nitrosomonas</taxon>
    </lineage>
</organism>
<dbReference type="STRING" id="51642.NSMM_90056"/>
<protein>
    <recommendedName>
        <fullName evidence="3">Transposase</fullName>
    </recommendedName>
</protein>
<sequence length="102" mass="11347">MALQDHQQKHICDWQASGLSQAAYCRAHGLNAKTFGNWLRAKRRGEKHAIKSPALIPVTVKPAAGLVESVERLQLRCRGIHVLELPMSVSPRWPGKLLSCLD</sequence>
<dbReference type="Proteomes" id="UP000198729">
    <property type="component" value="Unassembled WGS sequence"/>
</dbReference>
<gene>
    <name evidence="1" type="ORF">NSMM_90056</name>
</gene>